<dbReference type="Proteomes" id="UP000663824">
    <property type="component" value="Unassembled WGS sequence"/>
</dbReference>
<evidence type="ECO:0000313" key="3">
    <source>
        <dbReference type="Proteomes" id="UP000663824"/>
    </source>
</evidence>
<gene>
    <name evidence="1" type="ORF">MBJ925_LOCUS29957</name>
    <name evidence="2" type="ORF">SMN809_LOCUS69445</name>
</gene>
<dbReference type="EMBL" id="CAJNRE010016116">
    <property type="protein sequence ID" value="CAF2143669.1"/>
    <property type="molecule type" value="Genomic_DNA"/>
</dbReference>
<comment type="caution">
    <text evidence="1">The sequence shown here is derived from an EMBL/GenBank/DDBJ whole genome shotgun (WGS) entry which is preliminary data.</text>
</comment>
<reference evidence="1" key="1">
    <citation type="submission" date="2021-02" db="EMBL/GenBank/DDBJ databases">
        <authorList>
            <person name="Nowell W R."/>
        </authorList>
    </citation>
    <scope>NUCLEOTIDE SEQUENCE</scope>
</reference>
<evidence type="ECO:0000313" key="1">
    <source>
        <dbReference type="EMBL" id="CAF2143669.1"/>
    </source>
</evidence>
<dbReference type="EMBL" id="CAJOBI010319482">
    <property type="protein sequence ID" value="CAF5182717.1"/>
    <property type="molecule type" value="Genomic_DNA"/>
</dbReference>
<dbReference type="Proteomes" id="UP000676336">
    <property type="component" value="Unassembled WGS sequence"/>
</dbReference>
<organism evidence="1 3">
    <name type="scientific">Rotaria magnacalcarata</name>
    <dbReference type="NCBI Taxonomy" id="392030"/>
    <lineage>
        <taxon>Eukaryota</taxon>
        <taxon>Metazoa</taxon>
        <taxon>Spiralia</taxon>
        <taxon>Gnathifera</taxon>
        <taxon>Rotifera</taxon>
        <taxon>Eurotatoria</taxon>
        <taxon>Bdelloidea</taxon>
        <taxon>Philodinida</taxon>
        <taxon>Philodinidae</taxon>
        <taxon>Rotaria</taxon>
    </lineage>
</organism>
<accession>A0A816X7N1</accession>
<evidence type="ECO:0000313" key="2">
    <source>
        <dbReference type="EMBL" id="CAF5182717.1"/>
    </source>
</evidence>
<name>A0A816X7N1_9BILA</name>
<proteinExistence type="predicted"/>
<feature type="non-terminal residue" evidence="1">
    <location>
        <position position="50"/>
    </location>
</feature>
<dbReference type="AlphaFoldDB" id="A0A816X7N1"/>
<sequence>MATLTGLGQYISTLAIESWQILNRNWSLREPITIQYHGSSVENEIQRQWA</sequence>
<protein>
    <submittedName>
        <fullName evidence="1">Uncharacterized protein</fullName>
    </submittedName>
</protein>